<evidence type="ECO:0000313" key="3">
    <source>
        <dbReference type="Proteomes" id="UP000240418"/>
    </source>
</evidence>
<dbReference type="AlphaFoldDB" id="A0A2P8EUY3"/>
<reference evidence="2 3" key="1">
    <citation type="submission" date="2018-03" db="EMBL/GenBank/DDBJ databases">
        <title>Genomic Encyclopedia of Archaeal and Bacterial Type Strains, Phase II (KMG-II): from individual species to whole genera.</title>
        <authorList>
            <person name="Goeker M."/>
        </authorList>
    </citation>
    <scope>NUCLEOTIDE SEQUENCE [LARGE SCALE GENOMIC DNA]</scope>
    <source>
        <strain evidence="2 3">DSM 100673</strain>
    </source>
</reference>
<evidence type="ECO:0008006" key="4">
    <source>
        <dbReference type="Google" id="ProtNLM"/>
    </source>
</evidence>
<dbReference type="EMBL" id="PYGJ01000034">
    <property type="protein sequence ID" value="PSL13283.1"/>
    <property type="molecule type" value="Genomic_DNA"/>
</dbReference>
<accession>A0A2P8EUY3</accession>
<comment type="caution">
    <text evidence="2">The sequence shown here is derived from an EMBL/GenBank/DDBJ whole genome shotgun (WGS) entry which is preliminary data.</text>
</comment>
<evidence type="ECO:0000256" key="1">
    <source>
        <dbReference type="SAM" id="SignalP"/>
    </source>
</evidence>
<keyword evidence="3" id="KW-1185">Reference proteome</keyword>
<dbReference type="Proteomes" id="UP000240418">
    <property type="component" value="Unassembled WGS sequence"/>
</dbReference>
<protein>
    <recommendedName>
        <fullName evidence="4">DUF4136 domain-containing protein</fullName>
    </recommendedName>
</protein>
<dbReference type="PROSITE" id="PS51257">
    <property type="entry name" value="PROKAR_LIPOPROTEIN"/>
    <property type="match status" value="1"/>
</dbReference>
<sequence length="206" mass="23045">MKRLMLALTTLWALAACAVPTDPDDSPVRDLGDFKLGHNIVVAPDIQKGPLSREMPKEQWIASMKDEIDARFGRYDGDRVVHFGVNINGYVLAQPGVPILFSPKSALIFNITAWDDRAGGKFNDEPRQIIVLESLSGGTLVGTGYTLSPEEQMENLTHNAAREIEKWLAENAKCLVENVPEDVLADCWKDTQEEQEERQRQLDALR</sequence>
<feature type="signal peptide" evidence="1">
    <location>
        <begin position="1"/>
        <end position="18"/>
    </location>
</feature>
<gene>
    <name evidence="2" type="ORF">CLV88_1342</name>
</gene>
<keyword evidence="1" id="KW-0732">Signal</keyword>
<name>A0A2P8EUY3_9RHOB</name>
<organism evidence="2 3">
    <name type="scientific">Shimia abyssi</name>
    <dbReference type="NCBI Taxonomy" id="1662395"/>
    <lineage>
        <taxon>Bacteria</taxon>
        <taxon>Pseudomonadati</taxon>
        <taxon>Pseudomonadota</taxon>
        <taxon>Alphaproteobacteria</taxon>
        <taxon>Rhodobacterales</taxon>
        <taxon>Roseobacteraceae</taxon>
    </lineage>
</organism>
<evidence type="ECO:0000313" key="2">
    <source>
        <dbReference type="EMBL" id="PSL13283.1"/>
    </source>
</evidence>
<feature type="chain" id="PRO_5015145352" description="DUF4136 domain-containing protein" evidence="1">
    <location>
        <begin position="19"/>
        <end position="206"/>
    </location>
</feature>
<proteinExistence type="predicted"/>